<keyword evidence="1" id="KW-0732">Signal</keyword>
<evidence type="ECO:0000256" key="1">
    <source>
        <dbReference type="SAM" id="SignalP"/>
    </source>
</evidence>
<proteinExistence type="predicted"/>
<evidence type="ECO:0000313" key="2">
    <source>
        <dbReference type="EMBL" id="CCD21784.1"/>
    </source>
</evidence>
<feature type="chain" id="PRO_5003395397" description="Secreted protein" evidence="1">
    <location>
        <begin position="21"/>
        <end position="178"/>
    </location>
</feature>
<evidence type="ECO:0000313" key="3">
    <source>
        <dbReference type="Proteomes" id="UP000009027"/>
    </source>
</evidence>
<accession>F9WW17</accession>
<dbReference type="EMBL" id="CAEX01008253">
    <property type="protein sequence ID" value="CCD21784.1"/>
    <property type="molecule type" value="Genomic_DNA"/>
</dbReference>
<organism evidence="2 3">
    <name type="scientific">Trypanosoma vivax (strain Y486)</name>
    <dbReference type="NCBI Taxonomy" id="1055687"/>
    <lineage>
        <taxon>Eukaryota</taxon>
        <taxon>Discoba</taxon>
        <taxon>Euglenozoa</taxon>
        <taxon>Kinetoplastea</taxon>
        <taxon>Metakinetoplastina</taxon>
        <taxon>Trypanosomatida</taxon>
        <taxon>Trypanosomatidae</taxon>
        <taxon>Trypanosoma</taxon>
        <taxon>Duttonella</taxon>
    </lineage>
</organism>
<dbReference type="VEuPathDB" id="TriTrypDB:TvY486_0005210"/>
<reference evidence="2 3" key="1">
    <citation type="journal article" date="2012" name="Proc. Natl. Acad. Sci. U.S.A.">
        <title>Antigenic diversity is generated by distinct evolutionary mechanisms in African trypanosome species.</title>
        <authorList>
            <person name="Jackson A.P."/>
            <person name="Berry A."/>
            <person name="Aslett M."/>
            <person name="Allison H.C."/>
            <person name="Burton P."/>
            <person name="Vavrova-Anderson J."/>
            <person name="Brown R."/>
            <person name="Browne H."/>
            <person name="Corton N."/>
            <person name="Hauser H."/>
            <person name="Gamble J."/>
            <person name="Gilderthorp R."/>
            <person name="Marcello L."/>
            <person name="McQuillan J."/>
            <person name="Otto T.D."/>
            <person name="Quail M.A."/>
            <person name="Sanders M.J."/>
            <person name="van Tonder A."/>
            <person name="Ginger M.L."/>
            <person name="Field M.C."/>
            <person name="Barry J.D."/>
            <person name="Hertz-Fowler C."/>
            <person name="Berriman M."/>
        </authorList>
    </citation>
    <scope>NUCLEOTIDE SEQUENCE</scope>
    <source>
        <strain evidence="2 3">Y486</strain>
    </source>
</reference>
<name>F9WW17_TRYVY</name>
<feature type="signal peptide" evidence="1">
    <location>
        <begin position="1"/>
        <end position="20"/>
    </location>
</feature>
<gene>
    <name evidence="2" type="ORF">TvY486_0005210</name>
</gene>
<protein>
    <recommendedName>
        <fullName evidence="4">Secreted protein</fullName>
    </recommendedName>
</protein>
<sequence>MGNVVSFIIFILWGPSVSHGKNMGIFEILLAEKERRRNAMASTTRPPEYTTVSLCASPFLYVAIEGRGDEEDEGYRGEHKRSEAREKRSLSMLVMVRPLSELNSLPLTTTMRTVRGRTRPNLCFGGLKEDERFALISGTCLATKGVVAANVAASRRRTELLMPEAPCDNAATGTGLRC</sequence>
<keyword evidence="3" id="KW-1185">Reference proteome</keyword>
<dbReference type="Proteomes" id="UP000009027">
    <property type="component" value="Unassembled WGS sequence"/>
</dbReference>
<evidence type="ECO:0008006" key="4">
    <source>
        <dbReference type="Google" id="ProtNLM"/>
    </source>
</evidence>
<dbReference type="AlphaFoldDB" id="F9WW17"/>